<protein>
    <submittedName>
        <fullName evidence="3">Phenylacetyl-CoA ligase</fullName>
    </submittedName>
</protein>
<dbReference type="GeneID" id="6012565"/>
<dbReference type="PANTHER" id="PTHR24096">
    <property type="entry name" value="LONG-CHAIN-FATTY-ACID--COA LIGASE"/>
    <property type="match status" value="1"/>
</dbReference>
<dbReference type="KEGG" id="cci:CC1G_05018"/>
<dbReference type="STRING" id="240176.A8NSJ4"/>
<dbReference type="RefSeq" id="XP_001836025.1">
    <property type="nucleotide sequence ID" value="XM_001835973.1"/>
</dbReference>
<dbReference type="GO" id="GO:0016405">
    <property type="term" value="F:CoA-ligase activity"/>
    <property type="evidence" value="ECO:0007669"/>
    <property type="project" value="TreeGrafter"/>
</dbReference>
<keyword evidence="3" id="KW-0436">Ligase</keyword>
<dbReference type="Pfam" id="PF13193">
    <property type="entry name" value="AMP-binding_C"/>
    <property type="match status" value="1"/>
</dbReference>
<dbReference type="Pfam" id="PF00501">
    <property type="entry name" value="AMP-binding"/>
    <property type="match status" value="1"/>
</dbReference>
<proteinExistence type="predicted"/>
<evidence type="ECO:0000313" key="4">
    <source>
        <dbReference type="Proteomes" id="UP000001861"/>
    </source>
</evidence>
<dbReference type="VEuPathDB" id="FungiDB:CC1G_05018"/>
<dbReference type="Gene3D" id="3.30.300.30">
    <property type="match status" value="1"/>
</dbReference>
<dbReference type="eggNOG" id="KOG1176">
    <property type="taxonomic scope" value="Eukaryota"/>
</dbReference>
<dbReference type="InterPro" id="IPR045851">
    <property type="entry name" value="AMP-bd_C_sf"/>
</dbReference>
<reference evidence="3 4" key="1">
    <citation type="journal article" date="2010" name="Proc. Natl. Acad. Sci. U.S.A.">
        <title>Insights into evolution of multicellular fungi from the assembled chromosomes of the mushroom Coprinopsis cinerea (Coprinus cinereus).</title>
        <authorList>
            <person name="Stajich J.E."/>
            <person name="Wilke S.K."/>
            <person name="Ahren D."/>
            <person name="Au C.H."/>
            <person name="Birren B.W."/>
            <person name="Borodovsky M."/>
            <person name="Burns C."/>
            <person name="Canback B."/>
            <person name="Casselton L.A."/>
            <person name="Cheng C.K."/>
            <person name="Deng J."/>
            <person name="Dietrich F.S."/>
            <person name="Fargo D.C."/>
            <person name="Farman M.L."/>
            <person name="Gathman A.C."/>
            <person name="Goldberg J."/>
            <person name="Guigo R."/>
            <person name="Hoegger P.J."/>
            <person name="Hooker J.B."/>
            <person name="Huggins A."/>
            <person name="James T.Y."/>
            <person name="Kamada T."/>
            <person name="Kilaru S."/>
            <person name="Kodira C."/>
            <person name="Kues U."/>
            <person name="Kupfer D."/>
            <person name="Kwan H.S."/>
            <person name="Lomsadze A."/>
            <person name="Li W."/>
            <person name="Lilly W.W."/>
            <person name="Ma L.J."/>
            <person name="Mackey A.J."/>
            <person name="Manning G."/>
            <person name="Martin F."/>
            <person name="Muraguchi H."/>
            <person name="Natvig D.O."/>
            <person name="Palmerini H."/>
            <person name="Ramesh M.A."/>
            <person name="Rehmeyer C.J."/>
            <person name="Roe B.A."/>
            <person name="Shenoy N."/>
            <person name="Stanke M."/>
            <person name="Ter-Hovhannisyan V."/>
            <person name="Tunlid A."/>
            <person name="Velagapudi R."/>
            <person name="Vision T.J."/>
            <person name="Zeng Q."/>
            <person name="Zolan M.E."/>
            <person name="Pukkila P.J."/>
        </authorList>
    </citation>
    <scope>NUCLEOTIDE SEQUENCE [LARGE SCALE GENOMIC DNA]</scope>
    <source>
        <strain evidence="4">Okayama-7 / 130 / ATCC MYA-4618 / FGSC 9003</strain>
    </source>
</reference>
<evidence type="ECO:0000259" key="2">
    <source>
        <dbReference type="Pfam" id="PF13193"/>
    </source>
</evidence>
<dbReference type="InterPro" id="IPR042099">
    <property type="entry name" value="ANL_N_sf"/>
</dbReference>
<feature type="domain" description="AMP-binding enzyme C-terminal" evidence="2">
    <location>
        <begin position="460"/>
        <end position="546"/>
    </location>
</feature>
<feature type="domain" description="AMP-dependent synthetase/ligase" evidence="1">
    <location>
        <begin position="34"/>
        <end position="417"/>
    </location>
</feature>
<dbReference type="InParanoid" id="A8NSJ4"/>
<sequence length="573" mass="62934">MEFLPQPNVPLPHLPDDLTLPQFILDAEHPTKPKRNEDIPWLIDDETGRRLGGAELKRRTLGLSNALHLRYGIGRDDVVLVYSRNHTDYPVAIWATQQLGGVISGANPDFSKQELVYQIQEAKARLLIAHPQSFDTALAAARETGIPDQNVILFDVPGVQPPSTRQTVEGLVQYGLSQPISFTELKLRPGEGKTKLAFLSFSSGTTGRPKAVAIQHHSVIVNIIQWAVHNKVNDDYAPWSEQRFRPGDVATAVLPFYHIYGLVLNLHALLHAGMSVVVTARFNIDSMMKSIAKYRITHLYLVPPMVVQFCKYPGINESPIRKQIRLVFCGAAPLTHELNAQMFELFPNAQIGQGYGMTESGPLTMAFPISQKRGVPGSSGHLLPGTVARVVKFDGTLAGYDEPGELWIKTPAITLGYANNEEATRETFIDGWVRTGDEVVIDKAGEEIMKVRGFQVAPAELEGCLLEHPDVSNACVVGIPDDYSGEVPLAFVALSPSAATRAKDPMEAERIKASITKHVADQKVHYKRLAGGVEFIAQIPVSPSGKLLRRVLRDQAKTLAANRSKPNGRTAKL</sequence>
<dbReference type="OMA" id="PQFAVTM"/>
<dbReference type="InterPro" id="IPR000873">
    <property type="entry name" value="AMP-dep_synth/lig_dom"/>
</dbReference>
<evidence type="ECO:0000259" key="1">
    <source>
        <dbReference type="Pfam" id="PF00501"/>
    </source>
</evidence>
<organism evidence="3 4">
    <name type="scientific">Coprinopsis cinerea (strain Okayama-7 / 130 / ATCC MYA-4618 / FGSC 9003)</name>
    <name type="common">Inky cap fungus</name>
    <name type="synonym">Hormographiella aspergillata</name>
    <dbReference type="NCBI Taxonomy" id="240176"/>
    <lineage>
        <taxon>Eukaryota</taxon>
        <taxon>Fungi</taxon>
        <taxon>Dikarya</taxon>
        <taxon>Basidiomycota</taxon>
        <taxon>Agaricomycotina</taxon>
        <taxon>Agaricomycetes</taxon>
        <taxon>Agaricomycetidae</taxon>
        <taxon>Agaricales</taxon>
        <taxon>Agaricineae</taxon>
        <taxon>Psathyrellaceae</taxon>
        <taxon>Coprinopsis</taxon>
    </lineage>
</organism>
<comment type="caution">
    <text evidence="3">The sequence shown here is derived from an EMBL/GenBank/DDBJ whole genome shotgun (WGS) entry which is preliminary data.</text>
</comment>
<dbReference type="AlphaFoldDB" id="A8NSJ4"/>
<dbReference type="EMBL" id="AACS02000008">
    <property type="protein sequence ID" value="EAU85801.1"/>
    <property type="molecule type" value="Genomic_DNA"/>
</dbReference>
<dbReference type="PROSITE" id="PS00455">
    <property type="entry name" value="AMP_BINDING"/>
    <property type="match status" value="1"/>
</dbReference>
<evidence type="ECO:0000313" key="3">
    <source>
        <dbReference type="EMBL" id="EAU85801.1"/>
    </source>
</evidence>
<dbReference type="FunCoup" id="A8NSJ4">
    <property type="interactions" value="312"/>
</dbReference>
<dbReference type="Proteomes" id="UP000001861">
    <property type="component" value="Unassembled WGS sequence"/>
</dbReference>
<accession>A8NSJ4</accession>
<name>A8NSJ4_COPC7</name>
<gene>
    <name evidence="3" type="ORF">CC1G_05018</name>
</gene>
<dbReference type="SUPFAM" id="SSF56801">
    <property type="entry name" value="Acetyl-CoA synthetase-like"/>
    <property type="match status" value="1"/>
</dbReference>
<dbReference type="InterPro" id="IPR025110">
    <property type="entry name" value="AMP-bd_C"/>
</dbReference>
<dbReference type="InterPro" id="IPR020845">
    <property type="entry name" value="AMP-binding_CS"/>
</dbReference>
<keyword evidence="4" id="KW-1185">Reference proteome</keyword>
<dbReference type="OrthoDB" id="6509636at2759"/>
<dbReference type="Gene3D" id="3.40.50.12780">
    <property type="entry name" value="N-terminal domain of ligase-like"/>
    <property type="match status" value="1"/>
</dbReference>
<dbReference type="PANTHER" id="PTHR24096:SF422">
    <property type="entry name" value="BCDNA.GH02901"/>
    <property type="match status" value="1"/>
</dbReference>